<dbReference type="EMBL" id="JAFKCT010000001">
    <property type="protein sequence ID" value="MBN7810082.1"/>
    <property type="molecule type" value="Genomic_DNA"/>
</dbReference>
<keyword evidence="3" id="KW-1185">Reference proteome</keyword>
<evidence type="ECO:0000313" key="2">
    <source>
        <dbReference type="EMBL" id="MBN7810082.1"/>
    </source>
</evidence>
<comment type="caution">
    <text evidence="2">The sequence shown here is derived from an EMBL/GenBank/DDBJ whole genome shotgun (WGS) entry which is preliminary data.</text>
</comment>
<feature type="transmembrane region" description="Helical" evidence="1">
    <location>
        <begin position="119"/>
        <end position="140"/>
    </location>
</feature>
<keyword evidence="1" id="KW-0472">Membrane</keyword>
<reference evidence="2 3" key="1">
    <citation type="submission" date="2021-03" db="EMBL/GenBank/DDBJ databases">
        <title>novel species isolated from a fishpond in China.</title>
        <authorList>
            <person name="Lu H."/>
            <person name="Cai Z."/>
        </authorList>
    </citation>
    <scope>NUCLEOTIDE SEQUENCE [LARGE SCALE GENOMIC DNA]</scope>
    <source>
        <strain evidence="2 3">H41</strain>
    </source>
</reference>
<dbReference type="Proteomes" id="UP000664317">
    <property type="component" value="Unassembled WGS sequence"/>
</dbReference>
<protein>
    <submittedName>
        <fullName evidence="2">Uncharacterized protein</fullName>
    </submittedName>
</protein>
<name>A0ABS3BZ01_9BACT</name>
<evidence type="ECO:0000313" key="3">
    <source>
        <dbReference type="Proteomes" id="UP000664317"/>
    </source>
</evidence>
<evidence type="ECO:0000256" key="1">
    <source>
        <dbReference type="SAM" id="Phobius"/>
    </source>
</evidence>
<dbReference type="RefSeq" id="WP_206576869.1">
    <property type="nucleotide sequence ID" value="NZ_JAFKCT010000001.1"/>
</dbReference>
<feature type="transmembrane region" description="Helical" evidence="1">
    <location>
        <begin position="90"/>
        <end position="113"/>
    </location>
</feature>
<keyword evidence="1" id="KW-0812">Transmembrane</keyword>
<sequence>MNLLPVHSETLVSILSKEEVLGHLIRVTREVNFMDARTQRDPQIRFNGMVGQKGFRISRVIKRGDSFLPLITGQVESTARGSIIFLNYRLFSATVFFWVFWSIVLLAFSAFYFFAQQNISYGCICLALAVGNYALSLFLFQRQVKLSRQVFHELINLEGPVGRFQ</sequence>
<keyword evidence="1" id="KW-1133">Transmembrane helix</keyword>
<organism evidence="2 3">
    <name type="scientific">Algoriphagus oliviformis</name>
    <dbReference type="NCBI Taxonomy" id="2811231"/>
    <lineage>
        <taxon>Bacteria</taxon>
        <taxon>Pseudomonadati</taxon>
        <taxon>Bacteroidota</taxon>
        <taxon>Cytophagia</taxon>
        <taxon>Cytophagales</taxon>
        <taxon>Cyclobacteriaceae</taxon>
        <taxon>Algoriphagus</taxon>
    </lineage>
</organism>
<accession>A0ABS3BZ01</accession>
<gene>
    <name evidence="2" type="ORF">J0A68_03885</name>
</gene>
<proteinExistence type="predicted"/>